<dbReference type="Proteomes" id="UP000534634">
    <property type="component" value="Unassembled WGS sequence"/>
</dbReference>
<dbReference type="GO" id="GO:0051764">
    <property type="term" value="P:actin crosslink formation"/>
    <property type="evidence" value="ECO:0007669"/>
    <property type="project" value="TreeGrafter"/>
</dbReference>
<evidence type="ECO:0000259" key="7">
    <source>
        <dbReference type="PROSITE" id="PS51460"/>
    </source>
</evidence>
<accession>A0A7L1CL06</accession>
<reference evidence="8 9" key="1">
    <citation type="submission" date="2019-09" db="EMBL/GenBank/DDBJ databases">
        <title>Bird 10,000 Genomes (B10K) Project - Family phase.</title>
        <authorList>
            <person name="Zhang G."/>
        </authorList>
    </citation>
    <scope>NUCLEOTIDE SEQUENCE [LARGE SCALE GENOMIC DNA]</scope>
    <source>
        <strain evidence="8">B10K-DU-002-01</strain>
        <tissue evidence="8">Muscle</tissue>
    </source>
</reference>
<dbReference type="SUPFAM" id="SSF47576">
    <property type="entry name" value="Calponin-homology domain, CH-domain"/>
    <property type="match status" value="1"/>
</dbReference>
<evidence type="ECO:0000256" key="5">
    <source>
        <dbReference type="SAM" id="MobiDB-lite"/>
    </source>
</evidence>
<comment type="similarity">
    <text evidence="4">Belongs to the GAS2 family.</text>
</comment>
<dbReference type="Gene3D" id="3.30.920.20">
    <property type="entry name" value="Gas2-like domain"/>
    <property type="match status" value="1"/>
</dbReference>
<dbReference type="PROSITE" id="PS50021">
    <property type="entry name" value="CH"/>
    <property type="match status" value="1"/>
</dbReference>
<dbReference type="FunFam" id="3.30.920.20:FF:000003">
    <property type="entry name" value="Growth arrest-specific 2 like 3"/>
    <property type="match status" value="1"/>
</dbReference>
<dbReference type="PANTHER" id="PTHR46756">
    <property type="entry name" value="TRANSGELIN"/>
    <property type="match status" value="1"/>
</dbReference>
<dbReference type="InterPro" id="IPR001715">
    <property type="entry name" value="CH_dom"/>
</dbReference>
<protein>
    <submittedName>
        <fullName evidence="8">GAS2 protein</fullName>
    </submittedName>
</protein>
<dbReference type="GO" id="GO:0051015">
    <property type="term" value="F:actin filament binding"/>
    <property type="evidence" value="ECO:0007669"/>
    <property type="project" value="TreeGrafter"/>
</dbReference>
<feature type="domain" description="GAR" evidence="7">
    <location>
        <begin position="198"/>
        <end position="271"/>
    </location>
</feature>
<gene>
    <name evidence="8" type="primary">Gas2</name>
    <name evidence="8" type="ORF">ILLCLE_R08483</name>
</gene>
<dbReference type="SUPFAM" id="SSF143575">
    <property type="entry name" value="GAS2 domain-like"/>
    <property type="match status" value="1"/>
</dbReference>
<comment type="caution">
    <text evidence="8">The sequence shown here is derived from an EMBL/GenBank/DDBJ whole genome shotgun (WGS) entry which is preliminary data.</text>
</comment>
<dbReference type="PROSITE" id="PS51460">
    <property type="entry name" value="GAR"/>
    <property type="match status" value="1"/>
</dbReference>
<feature type="non-terminal residue" evidence="8">
    <location>
        <position position="1"/>
    </location>
</feature>
<dbReference type="SMART" id="SM00243">
    <property type="entry name" value="GAS2"/>
    <property type="match status" value="1"/>
</dbReference>
<feature type="domain" description="Calponin-homology (CH)" evidence="6">
    <location>
        <begin position="33"/>
        <end position="156"/>
    </location>
</feature>
<evidence type="ECO:0000256" key="2">
    <source>
        <dbReference type="ARBA" id="ARBA00022490"/>
    </source>
</evidence>
<dbReference type="InterPro" id="IPR036872">
    <property type="entry name" value="CH_dom_sf"/>
</dbReference>
<keyword evidence="2" id="KW-0963">Cytoplasm</keyword>
<dbReference type="GO" id="GO:0008093">
    <property type="term" value="F:cytoskeletal anchor activity"/>
    <property type="evidence" value="ECO:0007669"/>
    <property type="project" value="TreeGrafter"/>
</dbReference>
<feature type="region of interest" description="Disordered" evidence="5">
    <location>
        <begin position="177"/>
        <end position="200"/>
    </location>
</feature>
<dbReference type="InterPro" id="IPR036534">
    <property type="entry name" value="GAR_dom_sf"/>
</dbReference>
<sequence>MCSALSPKARGPGLSDMHQYSQWLASRHEANLLPMKEDLALWLTNLLGKVQQDGVLILGSRRELLALLAGNSDLTVFQKLAKQRIPVFQTLPVRKIPCKANAPSGSFFARDNTANFLSWCRDVGVDDTCLFESEGLVLHKQPREVCLCLLELGRIAARFGVEPPGLIKLEKEIEQEETLSAPLPSPSPSPTKSPGKKSTGKLLDDAVKHISEDPPCKCPTKFCVERLSQGRYRVGEKILFIRMLHNKHVMVRVGGGWETFAGYLLKHDPCRMLQISRVDGKTSPVQSKSPNLRDMNPDNYLVVSAHYKTKKEIK</sequence>
<name>A0A7L1CL06_9PASS</name>
<keyword evidence="9" id="KW-1185">Reference proteome</keyword>
<evidence type="ECO:0000256" key="1">
    <source>
        <dbReference type="ARBA" id="ARBA00004245"/>
    </source>
</evidence>
<dbReference type="AlphaFoldDB" id="A0A7L1CL06"/>
<feature type="non-terminal residue" evidence="8">
    <location>
        <position position="314"/>
    </location>
</feature>
<dbReference type="GO" id="GO:0008017">
    <property type="term" value="F:microtubule binding"/>
    <property type="evidence" value="ECO:0007669"/>
    <property type="project" value="InterPro"/>
</dbReference>
<evidence type="ECO:0000313" key="8">
    <source>
        <dbReference type="EMBL" id="NXM63628.1"/>
    </source>
</evidence>
<dbReference type="PANTHER" id="PTHR46756:SF9">
    <property type="entry name" value="GROWTH ARREST-SPECIFIC PROTEIN 2"/>
    <property type="match status" value="1"/>
</dbReference>
<evidence type="ECO:0000313" key="9">
    <source>
        <dbReference type="Proteomes" id="UP000534634"/>
    </source>
</evidence>
<evidence type="ECO:0000259" key="6">
    <source>
        <dbReference type="PROSITE" id="PS50021"/>
    </source>
</evidence>
<evidence type="ECO:0000256" key="4">
    <source>
        <dbReference type="ARBA" id="ARBA00038441"/>
    </source>
</evidence>
<organism evidence="8 9">
    <name type="scientific">Illadopsis cleaveri</name>
    <name type="common">blackcap illadopsis</name>
    <dbReference type="NCBI Taxonomy" id="201329"/>
    <lineage>
        <taxon>Eukaryota</taxon>
        <taxon>Metazoa</taxon>
        <taxon>Chordata</taxon>
        <taxon>Craniata</taxon>
        <taxon>Vertebrata</taxon>
        <taxon>Euteleostomi</taxon>
        <taxon>Archelosauria</taxon>
        <taxon>Archosauria</taxon>
        <taxon>Dinosauria</taxon>
        <taxon>Saurischia</taxon>
        <taxon>Theropoda</taxon>
        <taxon>Coelurosauria</taxon>
        <taxon>Aves</taxon>
        <taxon>Neognathae</taxon>
        <taxon>Neoaves</taxon>
        <taxon>Telluraves</taxon>
        <taxon>Australaves</taxon>
        <taxon>Passeriformes</taxon>
        <taxon>Sylvioidea</taxon>
        <taxon>Timaliidae</taxon>
        <taxon>Illadopsis</taxon>
    </lineage>
</organism>
<keyword evidence="3" id="KW-0206">Cytoskeleton</keyword>
<evidence type="ECO:0000256" key="3">
    <source>
        <dbReference type="ARBA" id="ARBA00023212"/>
    </source>
</evidence>
<proteinExistence type="inferred from homology"/>
<dbReference type="Pfam" id="PF02187">
    <property type="entry name" value="GAS2"/>
    <property type="match status" value="1"/>
</dbReference>
<comment type="subcellular location">
    <subcellularLocation>
        <location evidence="1">Cytoplasm</location>
        <location evidence="1">Cytoskeleton</location>
    </subcellularLocation>
</comment>
<dbReference type="Gene3D" id="1.10.418.10">
    <property type="entry name" value="Calponin-like domain"/>
    <property type="match status" value="1"/>
</dbReference>
<dbReference type="InterPro" id="IPR003108">
    <property type="entry name" value="GAR_dom"/>
</dbReference>
<dbReference type="GO" id="GO:0005884">
    <property type="term" value="C:actin filament"/>
    <property type="evidence" value="ECO:0007669"/>
    <property type="project" value="TreeGrafter"/>
</dbReference>
<dbReference type="EMBL" id="VXBB01022669">
    <property type="protein sequence ID" value="NXM63628.1"/>
    <property type="molecule type" value="Genomic_DNA"/>
</dbReference>